<dbReference type="Pfam" id="PF13401">
    <property type="entry name" value="AAA_22"/>
    <property type="match status" value="1"/>
</dbReference>
<evidence type="ECO:0000313" key="2">
    <source>
        <dbReference type="EMBL" id="HIZ15188.1"/>
    </source>
</evidence>
<dbReference type="GO" id="GO:0016887">
    <property type="term" value="F:ATP hydrolysis activity"/>
    <property type="evidence" value="ECO:0007669"/>
    <property type="project" value="InterPro"/>
</dbReference>
<organism evidence="2 3">
    <name type="scientific">Candidatus Tidjanibacter faecipullorum</name>
    <dbReference type="NCBI Taxonomy" id="2838766"/>
    <lineage>
        <taxon>Bacteria</taxon>
        <taxon>Pseudomonadati</taxon>
        <taxon>Bacteroidota</taxon>
        <taxon>Bacteroidia</taxon>
        <taxon>Bacteroidales</taxon>
        <taxon>Rikenellaceae</taxon>
        <taxon>Tidjanibacter</taxon>
    </lineage>
</organism>
<reference evidence="2" key="2">
    <citation type="submission" date="2021-04" db="EMBL/GenBank/DDBJ databases">
        <authorList>
            <person name="Gilroy R."/>
        </authorList>
    </citation>
    <scope>NUCLEOTIDE SEQUENCE</scope>
    <source>
        <strain evidence="2">ChiHjej11B10-19426</strain>
    </source>
</reference>
<keyword evidence="2" id="KW-0547">Nucleotide-binding</keyword>
<sequence>MENALKDRIMSAAADYLRNNGLKAAELCRRAGVSPSYFSTASGGKYTYQNTEIGDIFFRKIAAAISFQLEVSYWQHVDTKQYMQTTNTLEEARDRCEARMILGETGCGKTYALDRFCGANPVGVYRVTVNDCDTLRDLLDELVKLLRIDTKAKNGSLLRCICRELRERAMRGERPILIFDEVENLKRTGIKALKAVYDGVRYVVPVVLIGTPEFDTALQSMKNKGVKGMAQFIRRFKAGQVALAPIDRRFTEFMGQIKDESLRQLLSRLADNYGELHDYLERAIREAEELNEPLSVDLFRAIYNIKTA</sequence>
<evidence type="ECO:0000313" key="3">
    <source>
        <dbReference type="Proteomes" id="UP000824014"/>
    </source>
</evidence>
<dbReference type="InterPro" id="IPR027417">
    <property type="entry name" value="P-loop_NTPase"/>
</dbReference>
<accession>A0A9D2DDX6</accession>
<evidence type="ECO:0000259" key="1">
    <source>
        <dbReference type="Pfam" id="PF13401"/>
    </source>
</evidence>
<dbReference type="PANTHER" id="PTHR35894">
    <property type="entry name" value="GENERAL SECRETION PATHWAY PROTEIN A-RELATED"/>
    <property type="match status" value="1"/>
</dbReference>
<proteinExistence type="predicted"/>
<dbReference type="Proteomes" id="UP000824014">
    <property type="component" value="Unassembled WGS sequence"/>
</dbReference>
<gene>
    <name evidence="2" type="ORF">H9816_04690</name>
</gene>
<dbReference type="GO" id="GO:0005524">
    <property type="term" value="F:ATP binding"/>
    <property type="evidence" value="ECO:0007669"/>
    <property type="project" value="UniProtKB-KW"/>
</dbReference>
<dbReference type="InterPro" id="IPR052026">
    <property type="entry name" value="ExeA_AAA_ATPase_DNA-bind"/>
</dbReference>
<protein>
    <submittedName>
        <fullName evidence="2">ATP-binding protein</fullName>
    </submittedName>
</protein>
<reference evidence="2" key="1">
    <citation type="journal article" date="2021" name="PeerJ">
        <title>Extensive microbial diversity within the chicken gut microbiome revealed by metagenomics and culture.</title>
        <authorList>
            <person name="Gilroy R."/>
            <person name="Ravi A."/>
            <person name="Getino M."/>
            <person name="Pursley I."/>
            <person name="Horton D.L."/>
            <person name="Alikhan N.F."/>
            <person name="Baker D."/>
            <person name="Gharbi K."/>
            <person name="Hall N."/>
            <person name="Watson M."/>
            <person name="Adriaenssens E.M."/>
            <person name="Foster-Nyarko E."/>
            <person name="Jarju S."/>
            <person name="Secka A."/>
            <person name="Antonio M."/>
            <person name="Oren A."/>
            <person name="Chaudhuri R.R."/>
            <person name="La Ragione R."/>
            <person name="Hildebrand F."/>
            <person name="Pallen M.J."/>
        </authorList>
    </citation>
    <scope>NUCLEOTIDE SEQUENCE</scope>
    <source>
        <strain evidence="2">ChiHjej11B10-19426</strain>
    </source>
</reference>
<dbReference type="SUPFAM" id="SSF52540">
    <property type="entry name" value="P-loop containing nucleoside triphosphate hydrolases"/>
    <property type="match status" value="1"/>
</dbReference>
<feature type="domain" description="ORC1/DEAH AAA+ ATPase" evidence="1">
    <location>
        <begin position="100"/>
        <end position="217"/>
    </location>
</feature>
<dbReference type="EMBL" id="DXCC01000015">
    <property type="protein sequence ID" value="HIZ15188.1"/>
    <property type="molecule type" value="Genomic_DNA"/>
</dbReference>
<keyword evidence="2" id="KW-0067">ATP-binding</keyword>
<dbReference type="Gene3D" id="3.40.50.300">
    <property type="entry name" value="P-loop containing nucleotide triphosphate hydrolases"/>
    <property type="match status" value="1"/>
</dbReference>
<dbReference type="AlphaFoldDB" id="A0A9D2DDX6"/>
<dbReference type="PANTHER" id="PTHR35894:SF1">
    <property type="entry name" value="PHOSPHORIBULOKINASE _ URIDINE KINASE FAMILY"/>
    <property type="match status" value="1"/>
</dbReference>
<dbReference type="InterPro" id="IPR049945">
    <property type="entry name" value="AAA_22"/>
</dbReference>
<comment type="caution">
    <text evidence="2">The sequence shown here is derived from an EMBL/GenBank/DDBJ whole genome shotgun (WGS) entry which is preliminary data.</text>
</comment>
<name>A0A9D2DDX6_9BACT</name>